<evidence type="ECO:0000313" key="3">
    <source>
        <dbReference type="EMBL" id="PLN78352.1"/>
    </source>
</evidence>
<dbReference type="Pfam" id="PF12697">
    <property type="entry name" value="Abhydrolase_6"/>
    <property type="match status" value="1"/>
</dbReference>
<evidence type="ECO:0000256" key="1">
    <source>
        <dbReference type="SAM" id="MobiDB-lite"/>
    </source>
</evidence>
<dbReference type="InterPro" id="IPR000073">
    <property type="entry name" value="AB_hydrolase_1"/>
</dbReference>
<keyword evidence="3" id="KW-0378">Hydrolase</keyword>
<proteinExistence type="predicted"/>
<evidence type="ECO:0000313" key="4">
    <source>
        <dbReference type="Proteomes" id="UP000235023"/>
    </source>
</evidence>
<dbReference type="Gene3D" id="3.40.50.1820">
    <property type="entry name" value="alpha/beta hydrolase"/>
    <property type="match status" value="1"/>
</dbReference>
<dbReference type="AlphaFoldDB" id="A0A2J5HMS4"/>
<feature type="region of interest" description="Disordered" evidence="1">
    <location>
        <begin position="292"/>
        <end position="315"/>
    </location>
</feature>
<sequence length="315" mass="34856">MSSNLKQQGLSVVHNPTEKATVDIVLVHGLNGHPKDTWTSDTGTFWPVDLLPQALGQTQARVLTYGYNATVQSFTDGNGSLGIQDIAETLASTLAANRNLRVCSDRPIIFICHSLGGIIVKRILIHSRSISNEKVKHLRSISLSTYGLVFLGTPHSIDDGGRGSMILQDLCDAVLPQQFVKTYPQWIKALRENNETIRDTNSVFARLWNNFQICFCYETKGIGLGRKKYVVVDESSAAPVIEGADRIGITADHIHMCKIDDASAPYWEIMAGILSRYCVEAPRVVEAQWLEEKQESDAQKESKAKGWRAGSVRQT</sequence>
<dbReference type="PANTHER" id="PTHR48187">
    <property type="entry name" value="LD21810P"/>
    <property type="match status" value="1"/>
</dbReference>
<accession>A0A2J5HMS4</accession>
<dbReference type="Proteomes" id="UP000235023">
    <property type="component" value="Unassembled WGS sequence"/>
</dbReference>
<name>A0A2J5HMS4_9EURO</name>
<gene>
    <name evidence="3" type="ORF">BDW42DRAFT_187470</name>
</gene>
<dbReference type="PANTHER" id="PTHR48187:SF2">
    <property type="entry name" value="LD21810P"/>
    <property type="match status" value="1"/>
</dbReference>
<evidence type="ECO:0000259" key="2">
    <source>
        <dbReference type="Pfam" id="PF12697"/>
    </source>
</evidence>
<feature type="domain" description="AB hydrolase-1" evidence="2">
    <location>
        <begin position="24"/>
        <end position="137"/>
    </location>
</feature>
<organism evidence="3 4">
    <name type="scientific">Aspergillus taichungensis</name>
    <dbReference type="NCBI Taxonomy" id="482145"/>
    <lineage>
        <taxon>Eukaryota</taxon>
        <taxon>Fungi</taxon>
        <taxon>Dikarya</taxon>
        <taxon>Ascomycota</taxon>
        <taxon>Pezizomycotina</taxon>
        <taxon>Eurotiomycetes</taxon>
        <taxon>Eurotiomycetidae</taxon>
        <taxon>Eurotiales</taxon>
        <taxon>Aspergillaceae</taxon>
        <taxon>Aspergillus</taxon>
        <taxon>Aspergillus subgen. Circumdati</taxon>
    </lineage>
</organism>
<dbReference type="GO" id="GO:0016787">
    <property type="term" value="F:hydrolase activity"/>
    <property type="evidence" value="ECO:0007669"/>
    <property type="project" value="UniProtKB-KW"/>
</dbReference>
<dbReference type="SUPFAM" id="SSF53474">
    <property type="entry name" value="alpha/beta-Hydrolases"/>
    <property type="match status" value="1"/>
</dbReference>
<dbReference type="EMBL" id="KZ559578">
    <property type="protein sequence ID" value="PLN78352.1"/>
    <property type="molecule type" value="Genomic_DNA"/>
</dbReference>
<dbReference type="OrthoDB" id="5086500at2759"/>
<feature type="compositionally biased region" description="Basic and acidic residues" evidence="1">
    <location>
        <begin position="292"/>
        <end position="304"/>
    </location>
</feature>
<protein>
    <submittedName>
        <fullName evidence="3">Alpha/Beta hydrolase protein</fullName>
    </submittedName>
</protein>
<keyword evidence="4" id="KW-1185">Reference proteome</keyword>
<dbReference type="InterPro" id="IPR029058">
    <property type="entry name" value="AB_hydrolase_fold"/>
</dbReference>
<reference evidence="4" key="1">
    <citation type="submission" date="2017-12" db="EMBL/GenBank/DDBJ databases">
        <authorList>
            <consortium name="DOE Joint Genome Institute"/>
            <person name="Mondo S.J."/>
            <person name="Kjaerbolling I."/>
            <person name="Vesth T.C."/>
            <person name="Frisvad J.C."/>
            <person name="Nybo J.L."/>
            <person name="Theobald S."/>
            <person name="Kuo A."/>
            <person name="Bowyer P."/>
            <person name="Matsuda Y."/>
            <person name="Lyhne E.K."/>
            <person name="Kogle M.E."/>
            <person name="Clum A."/>
            <person name="Lipzen A."/>
            <person name="Salamov A."/>
            <person name="Ngan C.Y."/>
            <person name="Daum C."/>
            <person name="Chiniquy J."/>
            <person name="Barry K."/>
            <person name="LaButti K."/>
            <person name="Haridas S."/>
            <person name="Simmons B.A."/>
            <person name="Magnuson J.K."/>
            <person name="Mortensen U.H."/>
            <person name="Larsen T.O."/>
            <person name="Grigoriev I.V."/>
            <person name="Baker S.E."/>
            <person name="Andersen M.R."/>
            <person name="Nordberg H.P."/>
            <person name="Cantor M.N."/>
            <person name="Hua S.X."/>
        </authorList>
    </citation>
    <scope>NUCLEOTIDE SEQUENCE [LARGE SCALE GENOMIC DNA]</scope>
    <source>
        <strain evidence="4">IBT 19404</strain>
    </source>
</reference>